<dbReference type="PANTHER" id="PTHR21666:SF270">
    <property type="entry name" value="MUREIN HYDROLASE ACTIVATOR ENVC"/>
    <property type="match status" value="1"/>
</dbReference>
<evidence type="ECO:0000259" key="5">
    <source>
        <dbReference type="Pfam" id="PF01551"/>
    </source>
</evidence>
<feature type="chain" id="PRO_5038601320" evidence="4">
    <location>
        <begin position="20"/>
        <end position="395"/>
    </location>
</feature>
<gene>
    <name evidence="7" type="ORF">H9826_00375</name>
</gene>
<dbReference type="EMBL" id="DXCX01000008">
    <property type="protein sequence ID" value="HIY72417.1"/>
    <property type="molecule type" value="Genomic_DNA"/>
</dbReference>
<dbReference type="Gene3D" id="6.10.250.3150">
    <property type="match status" value="1"/>
</dbReference>
<dbReference type="Pfam" id="PF01551">
    <property type="entry name" value="Peptidase_M23"/>
    <property type="match status" value="1"/>
</dbReference>
<feature type="signal peptide" evidence="4">
    <location>
        <begin position="1"/>
        <end position="19"/>
    </location>
</feature>
<feature type="domain" description="Peptidoglycan hydrolase PcsB coiled-coil" evidence="6">
    <location>
        <begin position="100"/>
        <end position="171"/>
    </location>
</feature>
<feature type="coiled-coil region" evidence="2">
    <location>
        <begin position="22"/>
        <end position="105"/>
    </location>
</feature>
<reference evidence="7" key="1">
    <citation type="journal article" date="2021" name="PeerJ">
        <title>Extensive microbial diversity within the chicken gut microbiome revealed by metagenomics and culture.</title>
        <authorList>
            <person name="Gilroy R."/>
            <person name="Ravi A."/>
            <person name="Getino M."/>
            <person name="Pursley I."/>
            <person name="Horton D.L."/>
            <person name="Alikhan N.F."/>
            <person name="Baker D."/>
            <person name="Gharbi K."/>
            <person name="Hall N."/>
            <person name="Watson M."/>
            <person name="Adriaenssens E.M."/>
            <person name="Foster-Nyarko E."/>
            <person name="Jarju S."/>
            <person name="Secka A."/>
            <person name="Antonio M."/>
            <person name="Oren A."/>
            <person name="Chaudhuri R.R."/>
            <person name="La Ragione R."/>
            <person name="Hildebrand F."/>
            <person name="Pallen M.J."/>
        </authorList>
    </citation>
    <scope>NUCLEOTIDE SEQUENCE</scope>
    <source>
        <strain evidence="7">CHK33-7979</strain>
    </source>
</reference>
<evidence type="ECO:0000256" key="1">
    <source>
        <dbReference type="ARBA" id="ARBA00022729"/>
    </source>
</evidence>
<evidence type="ECO:0000313" key="8">
    <source>
        <dbReference type="Proteomes" id="UP000886824"/>
    </source>
</evidence>
<feature type="domain" description="M23ase beta-sheet core" evidence="5">
    <location>
        <begin position="287"/>
        <end position="380"/>
    </location>
</feature>
<dbReference type="CDD" id="cd12797">
    <property type="entry name" value="M23_peptidase"/>
    <property type="match status" value="1"/>
</dbReference>
<accession>A0A9D2CCY7</accession>
<evidence type="ECO:0000313" key="7">
    <source>
        <dbReference type="EMBL" id="HIY72417.1"/>
    </source>
</evidence>
<proteinExistence type="predicted"/>
<evidence type="ECO:0000256" key="2">
    <source>
        <dbReference type="SAM" id="Coils"/>
    </source>
</evidence>
<dbReference type="InterPro" id="IPR057309">
    <property type="entry name" value="PcsB_CC"/>
</dbReference>
<dbReference type="PANTHER" id="PTHR21666">
    <property type="entry name" value="PEPTIDASE-RELATED"/>
    <property type="match status" value="1"/>
</dbReference>
<evidence type="ECO:0000256" key="4">
    <source>
        <dbReference type="SAM" id="SignalP"/>
    </source>
</evidence>
<comment type="caution">
    <text evidence="7">The sequence shown here is derived from an EMBL/GenBank/DDBJ whole genome shotgun (WGS) entry which is preliminary data.</text>
</comment>
<evidence type="ECO:0000256" key="3">
    <source>
        <dbReference type="SAM" id="MobiDB-lite"/>
    </source>
</evidence>
<dbReference type="SUPFAM" id="SSF51261">
    <property type="entry name" value="Duplicated hybrid motif"/>
    <property type="match status" value="1"/>
</dbReference>
<feature type="compositionally biased region" description="Basic and acidic residues" evidence="3">
    <location>
        <begin position="177"/>
        <end position="192"/>
    </location>
</feature>
<feature type="region of interest" description="Disordered" evidence="3">
    <location>
        <begin position="173"/>
        <end position="196"/>
    </location>
</feature>
<evidence type="ECO:0000259" key="6">
    <source>
        <dbReference type="Pfam" id="PF24568"/>
    </source>
</evidence>
<sequence length="395" mass="43043">MAVLMVLPMVTMVLQTAGAATQEELQAQIDEGKSQVADLNDQIDALGDQLSSIQSDKNKALEQKSLLEQQINALNASISSASATIAQYDQLIAEKETEVAETQAKEEEQYALFCKRVRVMEEMGTVSYWDILFGASNFSDLLDRATMVSEIMDYDNKIMDELAATRKALQAQQESLEASRADQQAQKDELESQKSTLNAKKTEVDQLIESIKADEAKLEQAEAALKAEADRIDAEIVQRQKELQALIAAGQISFDPGSGWQWPVPGYYTITSIFGPRIHPITGRPGNHTGTDIAAPGGTKILSARGGVVTISTYNSSYGNYVVVQHDNGISTLYAHMNSRAVSEGDVVSQGQVLGYVGTTGSSTGNHLHLEFRVNGSRTDALDYYPSLAGQFTYR</sequence>
<dbReference type="AlphaFoldDB" id="A0A9D2CCY7"/>
<protein>
    <submittedName>
        <fullName evidence="7">Peptidoglycan DD-metalloendopeptidase family protein</fullName>
    </submittedName>
</protein>
<name>A0A9D2CCY7_9FIRM</name>
<dbReference type="Pfam" id="PF24568">
    <property type="entry name" value="CC_PcsB"/>
    <property type="match status" value="1"/>
</dbReference>
<dbReference type="InterPro" id="IPR016047">
    <property type="entry name" value="M23ase_b-sheet_dom"/>
</dbReference>
<dbReference type="GO" id="GO:0004222">
    <property type="term" value="F:metalloendopeptidase activity"/>
    <property type="evidence" value="ECO:0007669"/>
    <property type="project" value="TreeGrafter"/>
</dbReference>
<dbReference type="InterPro" id="IPR050570">
    <property type="entry name" value="Cell_wall_metabolism_enzyme"/>
</dbReference>
<keyword evidence="2" id="KW-0175">Coiled coil</keyword>
<dbReference type="InterPro" id="IPR011055">
    <property type="entry name" value="Dup_hybrid_motif"/>
</dbReference>
<organism evidence="7 8">
    <name type="scientific">Candidatus Intestinimonas merdavium</name>
    <dbReference type="NCBI Taxonomy" id="2838622"/>
    <lineage>
        <taxon>Bacteria</taxon>
        <taxon>Bacillati</taxon>
        <taxon>Bacillota</taxon>
        <taxon>Clostridia</taxon>
        <taxon>Eubacteriales</taxon>
        <taxon>Intestinimonas</taxon>
    </lineage>
</organism>
<dbReference type="Gene3D" id="2.70.70.10">
    <property type="entry name" value="Glucose Permease (Domain IIA)"/>
    <property type="match status" value="1"/>
</dbReference>
<reference evidence="7" key="2">
    <citation type="submission" date="2021-04" db="EMBL/GenBank/DDBJ databases">
        <authorList>
            <person name="Gilroy R."/>
        </authorList>
    </citation>
    <scope>NUCLEOTIDE SEQUENCE</scope>
    <source>
        <strain evidence="7">CHK33-7979</strain>
    </source>
</reference>
<keyword evidence="1 4" id="KW-0732">Signal</keyword>
<dbReference type="Proteomes" id="UP000886824">
    <property type="component" value="Unassembled WGS sequence"/>
</dbReference>